<sequence>MNQSIISFLSFIKKNRIIIYVLLGTALMLQICSKGAQQAIRSPEPQYKEITQPAPQDELLPHENSETEKPPGPANNLNSLLIMTAILLALFVARRYGWLDKMLPKVVIFKVNHYKNKTTGHLILRVFLINRTSTSITFNNPTLCFFKGNKKRAFIIKNIGGQNYFPITLTPGTGHKFNIDAQKFYDNVEGLTKYKTLRMEINSTTGTTYKSIKWPSWLTFKRIG</sequence>
<dbReference type="Proteomes" id="UP000319040">
    <property type="component" value="Unassembled WGS sequence"/>
</dbReference>
<accession>A0A521DE22</accession>
<dbReference type="AlphaFoldDB" id="A0A521DE22"/>
<organism evidence="1 2">
    <name type="scientific">Saccharicrinis carchari</name>
    <dbReference type="NCBI Taxonomy" id="1168039"/>
    <lineage>
        <taxon>Bacteria</taxon>
        <taxon>Pseudomonadati</taxon>
        <taxon>Bacteroidota</taxon>
        <taxon>Bacteroidia</taxon>
        <taxon>Marinilabiliales</taxon>
        <taxon>Marinilabiliaceae</taxon>
        <taxon>Saccharicrinis</taxon>
    </lineage>
</organism>
<keyword evidence="2" id="KW-1185">Reference proteome</keyword>
<evidence type="ECO:0000313" key="2">
    <source>
        <dbReference type="Proteomes" id="UP000319040"/>
    </source>
</evidence>
<evidence type="ECO:0000313" key="1">
    <source>
        <dbReference type="EMBL" id="SMO69977.1"/>
    </source>
</evidence>
<proteinExistence type="predicted"/>
<name>A0A521DE22_SACCC</name>
<reference evidence="1 2" key="1">
    <citation type="submission" date="2017-05" db="EMBL/GenBank/DDBJ databases">
        <authorList>
            <person name="Varghese N."/>
            <person name="Submissions S."/>
        </authorList>
    </citation>
    <scope>NUCLEOTIDE SEQUENCE [LARGE SCALE GENOMIC DNA]</scope>
    <source>
        <strain evidence="1 2">DSM 27040</strain>
    </source>
</reference>
<protein>
    <submittedName>
        <fullName evidence="1">Uncharacterized protein</fullName>
    </submittedName>
</protein>
<gene>
    <name evidence="1" type="ORF">SAMN06265379_105121</name>
</gene>
<dbReference type="EMBL" id="FXTB01000005">
    <property type="protein sequence ID" value="SMO69977.1"/>
    <property type="molecule type" value="Genomic_DNA"/>
</dbReference>
<dbReference type="OrthoDB" id="1118712at2"/>
<dbReference type="RefSeq" id="WP_142533578.1">
    <property type="nucleotide sequence ID" value="NZ_FXTB01000005.1"/>
</dbReference>